<evidence type="ECO:0000313" key="3">
    <source>
        <dbReference type="Proteomes" id="UP000247892"/>
    </source>
</evidence>
<organism evidence="2 3">
    <name type="scientific">Prauserella flavalba</name>
    <dbReference type="NCBI Taxonomy" id="1477506"/>
    <lineage>
        <taxon>Bacteria</taxon>
        <taxon>Bacillati</taxon>
        <taxon>Actinomycetota</taxon>
        <taxon>Actinomycetes</taxon>
        <taxon>Pseudonocardiales</taxon>
        <taxon>Pseudonocardiaceae</taxon>
        <taxon>Prauserella</taxon>
    </lineage>
</organism>
<keyword evidence="3" id="KW-1185">Reference proteome</keyword>
<dbReference type="Proteomes" id="UP000247892">
    <property type="component" value="Unassembled WGS sequence"/>
</dbReference>
<feature type="transmembrane region" description="Helical" evidence="1">
    <location>
        <begin position="52"/>
        <end position="72"/>
    </location>
</feature>
<accession>A0A318MG23</accession>
<name>A0A318MG23_9PSEU</name>
<keyword evidence="1" id="KW-0472">Membrane</keyword>
<comment type="caution">
    <text evidence="2">The sequence shown here is derived from an EMBL/GenBank/DDBJ whole genome shotgun (WGS) entry which is preliminary data.</text>
</comment>
<dbReference type="RefSeq" id="WP_245959683.1">
    <property type="nucleotide sequence ID" value="NZ_JBHVKT010000005.1"/>
</dbReference>
<dbReference type="EMBL" id="MASU01000002">
    <property type="protein sequence ID" value="PXY38070.1"/>
    <property type="molecule type" value="Genomic_DNA"/>
</dbReference>
<proteinExistence type="predicted"/>
<sequence length="103" mass="10184">MRNPDSEPARPAARVLAYAAVLTGVPASLLVAGAGSASAAQAEPNAMTFGLLGPVGLVAVVLGILGMTAGVVRQRRKARAAAVVPVEPVPAPAEAAVYSRAGE</sequence>
<dbReference type="AlphaFoldDB" id="A0A318MG23"/>
<reference evidence="2 3" key="1">
    <citation type="submission" date="2016-07" db="EMBL/GenBank/DDBJ databases">
        <title>Draft genome sequence of Prauserella sp. YIM 121212, isolated from alkaline soil.</title>
        <authorList>
            <person name="Ruckert C."/>
            <person name="Albersmeier A."/>
            <person name="Jiang C.-L."/>
            <person name="Jiang Y."/>
            <person name="Kalinowski J."/>
            <person name="Schneider O."/>
            <person name="Winkler A."/>
            <person name="Zotchev S.B."/>
        </authorList>
    </citation>
    <scope>NUCLEOTIDE SEQUENCE [LARGE SCALE GENOMIC DNA]</scope>
    <source>
        <strain evidence="2 3">YIM 121212</strain>
    </source>
</reference>
<protein>
    <submittedName>
        <fullName evidence="2">Uncharacterized protein</fullName>
    </submittedName>
</protein>
<evidence type="ECO:0000256" key="1">
    <source>
        <dbReference type="SAM" id="Phobius"/>
    </source>
</evidence>
<evidence type="ECO:0000313" key="2">
    <source>
        <dbReference type="EMBL" id="PXY38070.1"/>
    </source>
</evidence>
<keyword evidence="1" id="KW-1133">Transmembrane helix</keyword>
<gene>
    <name evidence="2" type="ORF">BA062_05640</name>
</gene>
<keyword evidence="1" id="KW-0812">Transmembrane</keyword>